<evidence type="ECO:0000256" key="11">
    <source>
        <dbReference type="PROSITE-ProRule" id="PRU01360"/>
    </source>
</evidence>
<comment type="caution">
    <text evidence="16">The sequence shown here is derived from an EMBL/GenBank/DDBJ whole genome shotgun (WGS) entry which is preliminary data.</text>
</comment>
<protein>
    <submittedName>
        <fullName evidence="16">TonB-dependent receptor</fullName>
    </submittedName>
</protein>
<keyword evidence="3 11" id="KW-1134">Transmembrane beta strand</keyword>
<dbReference type="PROSITE" id="PS52016">
    <property type="entry name" value="TONB_DEPENDENT_REC_3"/>
    <property type="match status" value="1"/>
</dbReference>
<evidence type="ECO:0000256" key="8">
    <source>
        <dbReference type="ARBA" id="ARBA00023077"/>
    </source>
</evidence>
<feature type="chain" id="PRO_5040740647" evidence="13">
    <location>
        <begin position="29"/>
        <end position="804"/>
    </location>
</feature>
<feature type="domain" description="TonB-dependent receptor plug" evidence="15">
    <location>
        <begin position="58"/>
        <end position="167"/>
    </location>
</feature>
<dbReference type="InterPro" id="IPR000531">
    <property type="entry name" value="Beta-barrel_TonB"/>
</dbReference>
<keyword evidence="8 12" id="KW-0798">TonB box</keyword>
<gene>
    <name evidence="16" type="ORF">LPC04_22605</name>
</gene>
<keyword evidence="5 11" id="KW-0812">Transmembrane</keyword>
<dbReference type="RefSeq" id="WP_275684558.1">
    <property type="nucleotide sequence ID" value="NZ_JAJLJH010000009.1"/>
</dbReference>
<keyword evidence="16" id="KW-0675">Receptor</keyword>
<keyword evidence="6" id="KW-0408">Iron</keyword>
<reference evidence="16" key="1">
    <citation type="submission" date="2021-11" db="EMBL/GenBank/DDBJ databases">
        <title>BS-T2-15 a new species belonging to the Comamonadaceae family isolated from the soil of a French oak forest.</title>
        <authorList>
            <person name="Mieszkin S."/>
            <person name="Alain K."/>
        </authorList>
    </citation>
    <scope>NUCLEOTIDE SEQUENCE</scope>
    <source>
        <strain evidence="16">BS-T2-15</strain>
    </source>
</reference>
<dbReference type="Proteomes" id="UP001139353">
    <property type="component" value="Unassembled WGS sequence"/>
</dbReference>
<keyword evidence="10 11" id="KW-0998">Cell outer membrane</keyword>
<evidence type="ECO:0000313" key="16">
    <source>
        <dbReference type="EMBL" id="MCK9688509.1"/>
    </source>
</evidence>
<evidence type="ECO:0000313" key="17">
    <source>
        <dbReference type="Proteomes" id="UP001139353"/>
    </source>
</evidence>
<name>A0A9X1YL11_9BURK</name>
<comment type="similarity">
    <text evidence="11 12">Belongs to the TonB-dependent receptor family.</text>
</comment>
<dbReference type="SUPFAM" id="SSF56935">
    <property type="entry name" value="Porins"/>
    <property type="match status" value="1"/>
</dbReference>
<keyword evidence="17" id="KW-1185">Reference proteome</keyword>
<evidence type="ECO:0000256" key="10">
    <source>
        <dbReference type="ARBA" id="ARBA00023237"/>
    </source>
</evidence>
<evidence type="ECO:0000256" key="5">
    <source>
        <dbReference type="ARBA" id="ARBA00022692"/>
    </source>
</evidence>
<keyword evidence="7" id="KW-0406">Ion transport</keyword>
<evidence type="ECO:0000256" key="7">
    <source>
        <dbReference type="ARBA" id="ARBA00023065"/>
    </source>
</evidence>
<dbReference type="PANTHER" id="PTHR32552:SF81">
    <property type="entry name" value="TONB-DEPENDENT OUTER MEMBRANE RECEPTOR"/>
    <property type="match status" value="1"/>
</dbReference>
<evidence type="ECO:0000259" key="15">
    <source>
        <dbReference type="Pfam" id="PF07715"/>
    </source>
</evidence>
<feature type="signal peptide" evidence="13">
    <location>
        <begin position="1"/>
        <end position="28"/>
    </location>
</feature>
<dbReference type="GO" id="GO:0009279">
    <property type="term" value="C:cell outer membrane"/>
    <property type="evidence" value="ECO:0007669"/>
    <property type="project" value="UniProtKB-SubCell"/>
</dbReference>
<dbReference type="InterPro" id="IPR012910">
    <property type="entry name" value="Plug_dom"/>
</dbReference>
<evidence type="ECO:0000256" key="13">
    <source>
        <dbReference type="SAM" id="SignalP"/>
    </source>
</evidence>
<evidence type="ECO:0000256" key="4">
    <source>
        <dbReference type="ARBA" id="ARBA00022496"/>
    </source>
</evidence>
<keyword evidence="9 11" id="KW-0472">Membrane</keyword>
<keyword evidence="2 11" id="KW-0813">Transport</keyword>
<feature type="domain" description="TonB-dependent receptor-like beta-barrel" evidence="14">
    <location>
        <begin position="328"/>
        <end position="770"/>
    </location>
</feature>
<evidence type="ECO:0000256" key="1">
    <source>
        <dbReference type="ARBA" id="ARBA00004571"/>
    </source>
</evidence>
<dbReference type="AlphaFoldDB" id="A0A9X1YL11"/>
<dbReference type="Gene3D" id="2.40.170.20">
    <property type="entry name" value="TonB-dependent receptor, beta-barrel domain"/>
    <property type="match status" value="1"/>
</dbReference>
<dbReference type="EMBL" id="JAJLJH010000009">
    <property type="protein sequence ID" value="MCK9688509.1"/>
    <property type="molecule type" value="Genomic_DNA"/>
</dbReference>
<organism evidence="16 17">
    <name type="scientific">Scleromatobacter humisilvae</name>
    <dbReference type="NCBI Taxonomy" id="2897159"/>
    <lineage>
        <taxon>Bacteria</taxon>
        <taxon>Pseudomonadati</taxon>
        <taxon>Pseudomonadota</taxon>
        <taxon>Betaproteobacteria</taxon>
        <taxon>Burkholderiales</taxon>
        <taxon>Sphaerotilaceae</taxon>
        <taxon>Scleromatobacter</taxon>
    </lineage>
</organism>
<evidence type="ECO:0000256" key="9">
    <source>
        <dbReference type="ARBA" id="ARBA00023136"/>
    </source>
</evidence>
<keyword evidence="4" id="KW-0410">Iron transport</keyword>
<evidence type="ECO:0000256" key="6">
    <source>
        <dbReference type="ARBA" id="ARBA00023004"/>
    </source>
</evidence>
<dbReference type="InterPro" id="IPR039426">
    <property type="entry name" value="TonB-dep_rcpt-like"/>
</dbReference>
<dbReference type="Pfam" id="PF00593">
    <property type="entry name" value="TonB_dep_Rec_b-barrel"/>
    <property type="match status" value="1"/>
</dbReference>
<dbReference type="Pfam" id="PF07715">
    <property type="entry name" value="Plug"/>
    <property type="match status" value="1"/>
</dbReference>
<evidence type="ECO:0000259" key="14">
    <source>
        <dbReference type="Pfam" id="PF00593"/>
    </source>
</evidence>
<sequence length="804" mass="86154">MSKKKIVIAAGVASGLACLAPMTALAQAAATAASPAASTPSGGIATVIITAQKRKEDIRDVPMAVSALSGEQLQAQQITTVEDLTRNIPNISFSSQGGPGLGTVEIRGVSSQAGAATVSVYLDDVSLTTRNLYSQGTAEPRFFDLQDAEILRGPQGTLYGASSLGGTIKFISKRPDLKFFSGSTTETLSFTEKGGVNYEAQGVLNLPIISNRLGLRIGVEHGHESGYIDQVDGSGNKIAKDINHDDYTVVKLALRADLGAGWSVTPALFQQQTNTADIDATYSSLPRYETSKTVREPGHDLLSVPSVTVDGDLGFASFTGVLSGYKRRFNRIQDGTLINNLATSVTGADDPGSLTGSQLDLYNKLGALPSQVQLNNRIDQTSLELRLTSKDYDPKGGNPITWIAGAYAQDAKTSVYDNEPVLGAQAVFTSLGLDPLDPNVFGGFPGMLSIDDSYYSVRHYKDKQESVFGELTWHFSPQLALTGGLRRLHATQKFTREALPYLYDGPDPSTPGYGGQAPVDAGWNATTPSLKLNWEVAPDVSLYANASKGFRLGGANRPVPDTPKVEANQAKLGLTGPVPASFAPDSLWSYELGSKMDLADHRMTLNLAAFLLKWKNIQQDINLSDAGFDYETNVGNATSYGLEMELKARVTPSLTMSTSIGVTHATFDNAYSAFGTIPDGNPDAGGLNVRKGDWVEGVPRASASLGGDYHWALTDAMNAFVRGNVQWTGSSHGTFVRVDPDHLRASYFTADASAGVNWDKWEVTAFVKNLNNNHVEIQHPNVQSVSEAYYLRPRTIGMTANYEF</sequence>
<dbReference type="GO" id="GO:0006826">
    <property type="term" value="P:iron ion transport"/>
    <property type="evidence" value="ECO:0007669"/>
    <property type="project" value="UniProtKB-KW"/>
</dbReference>
<evidence type="ECO:0000256" key="12">
    <source>
        <dbReference type="RuleBase" id="RU003357"/>
    </source>
</evidence>
<evidence type="ECO:0000256" key="2">
    <source>
        <dbReference type="ARBA" id="ARBA00022448"/>
    </source>
</evidence>
<keyword evidence="13" id="KW-0732">Signal</keyword>
<comment type="subcellular location">
    <subcellularLocation>
        <location evidence="1 11">Cell outer membrane</location>
        <topology evidence="1 11">Multi-pass membrane protein</topology>
    </subcellularLocation>
</comment>
<dbReference type="PANTHER" id="PTHR32552">
    <property type="entry name" value="FERRICHROME IRON RECEPTOR-RELATED"/>
    <property type="match status" value="1"/>
</dbReference>
<evidence type="ECO:0000256" key="3">
    <source>
        <dbReference type="ARBA" id="ARBA00022452"/>
    </source>
</evidence>
<dbReference type="InterPro" id="IPR036942">
    <property type="entry name" value="Beta-barrel_TonB_sf"/>
</dbReference>
<dbReference type="PROSITE" id="PS51257">
    <property type="entry name" value="PROKAR_LIPOPROTEIN"/>
    <property type="match status" value="1"/>
</dbReference>
<proteinExistence type="inferred from homology"/>
<accession>A0A9X1YL11</accession>